<reference evidence="2 3" key="1">
    <citation type="submission" date="2020-04" db="EMBL/GenBank/DDBJ databases">
        <title>MicrobeNet Type strains.</title>
        <authorList>
            <person name="Nicholson A.C."/>
        </authorList>
    </citation>
    <scope>NUCLEOTIDE SEQUENCE [LARGE SCALE GENOMIC DNA]</scope>
    <source>
        <strain evidence="2 3">ATCC BAA-788</strain>
    </source>
</reference>
<dbReference type="AlphaFoldDB" id="A0A7X6KXC7"/>
<name>A0A7X6KXC7_9CELL</name>
<dbReference type="Pfam" id="PF20026">
    <property type="entry name" value="DUF6434"/>
    <property type="match status" value="1"/>
</dbReference>
<protein>
    <recommendedName>
        <fullName evidence="1">DUF6434 domain-containing protein</fullName>
    </recommendedName>
</protein>
<accession>A0A7X6KXC7</accession>
<dbReference type="Proteomes" id="UP000581206">
    <property type="component" value="Unassembled WGS sequence"/>
</dbReference>
<evidence type="ECO:0000313" key="3">
    <source>
        <dbReference type="Proteomes" id="UP000581206"/>
    </source>
</evidence>
<keyword evidence="3" id="KW-1185">Reference proteome</keyword>
<dbReference type="Pfam" id="PF18953">
    <property type="entry name" value="SAP_new25"/>
    <property type="match status" value="1"/>
</dbReference>
<dbReference type="InterPro" id="IPR045492">
    <property type="entry name" value="DUF6434"/>
</dbReference>
<organism evidence="2 3">
    <name type="scientific">Cellulomonas denverensis</name>
    <dbReference type="NCBI Taxonomy" id="264297"/>
    <lineage>
        <taxon>Bacteria</taxon>
        <taxon>Bacillati</taxon>
        <taxon>Actinomycetota</taxon>
        <taxon>Actinomycetes</taxon>
        <taxon>Micrococcales</taxon>
        <taxon>Cellulomonadaceae</taxon>
        <taxon>Cellulomonas</taxon>
    </lineage>
</organism>
<sequence length="173" mass="19723">MSGTELRRWYWLKEELADFARLLGVRATGSKQLLTDRIAARLDGREFAEPVRAPSGAGRQLSGPLTADTVIPPGQRCSQVVRAWLAEQAGPSFHFDAEMRAFFAAADGTRTMGDALDHWHRTRDRGERSIDPQFEYNRFTRAWRREHPEGGRAELLAAWQEYRNLPVDERGRA</sequence>
<gene>
    <name evidence="2" type="ORF">HGA03_14825</name>
</gene>
<evidence type="ECO:0000313" key="2">
    <source>
        <dbReference type="EMBL" id="NKY23943.1"/>
    </source>
</evidence>
<comment type="caution">
    <text evidence="2">The sequence shown here is derived from an EMBL/GenBank/DDBJ whole genome shotgun (WGS) entry which is preliminary data.</text>
</comment>
<feature type="domain" description="DUF6434" evidence="1">
    <location>
        <begin position="62"/>
        <end position="121"/>
    </location>
</feature>
<dbReference type="EMBL" id="JAAXOX010000010">
    <property type="protein sequence ID" value="NKY23943.1"/>
    <property type="molecule type" value="Genomic_DNA"/>
</dbReference>
<evidence type="ECO:0000259" key="1">
    <source>
        <dbReference type="Pfam" id="PF20026"/>
    </source>
</evidence>
<proteinExistence type="predicted"/>